<accession>A0A0F7VN26</accession>
<organism evidence="1 3">
    <name type="scientific">Streptomyces leeuwenhoekii</name>
    <dbReference type="NCBI Taxonomy" id="1437453"/>
    <lineage>
        <taxon>Bacteria</taxon>
        <taxon>Bacillati</taxon>
        <taxon>Actinomycetota</taxon>
        <taxon>Actinomycetes</taxon>
        <taxon>Kitasatosporales</taxon>
        <taxon>Streptomycetaceae</taxon>
        <taxon>Streptomyces</taxon>
    </lineage>
</organism>
<evidence type="ECO:0000313" key="3">
    <source>
        <dbReference type="Proteomes" id="UP000035016"/>
    </source>
</evidence>
<dbReference type="EMBL" id="LFEH01000079">
    <property type="protein sequence ID" value="KMS77491.1"/>
    <property type="molecule type" value="Genomic_DNA"/>
</dbReference>
<reference evidence="2 4" key="2">
    <citation type="submission" date="2015-06" db="EMBL/GenBank/DDBJ databases">
        <title>Draft genome sequence of Streptomyces leeuwenhoekii C58, which produces the novel lasso peptide, chaxapeptin.</title>
        <authorList>
            <person name="Yi Y."/>
            <person name="Hai D."/>
            <person name="Jaspars M."/>
            <person name="Sheng H."/>
            <person name="Rateb M.E."/>
            <person name="Bull A."/>
            <person name="Goodfellow M."/>
            <person name="Asenjo J.A."/>
            <person name="Ebel R."/>
        </authorList>
    </citation>
    <scope>NUCLEOTIDE SEQUENCE [LARGE SCALE GENOMIC DNA]</scope>
    <source>
        <strain evidence="2 4">C58</strain>
    </source>
</reference>
<reference evidence="1 3" key="1">
    <citation type="submission" date="2015-02" db="EMBL/GenBank/DDBJ databases">
        <authorList>
            <person name="Gomez-Escribano P.J."/>
        </authorList>
    </citation>
    <scope>NUCLEOTIDE SEQUENCE [LARGE SCALE GENOMIC DNA]</scope>
    <source>
        <strain evidence="1">C34</strain>
        <strain evidence="3">C34 (DSM 42122 / NRRL B-24963)</strain>
    </source>
</reference>
<evidence type="ECO:0000313" key="1">
    <source>
        <dbReference type="EMBL" id="CQR61409.1"/>
    </source>
</evidence>
<sequence>MPQFVDRSMMESVFPPEKLQTWEAEKLPAELHESARSILTDVGLPHDRSSFFLLDGWLFEGENLPNRFRRCAELDHFSRYRDMPKGWENWLVIGEIFYDVVVLDPVSGVVYCLPDGEYQAFPLNQSLDSLTYFTYLLEVERPNYDFSVSDDIPDSEGVAIALRERMMQADPLPFEGVEPAWSEEFDWEAEDAPRMPTWDVVLSNVYDSIG</sequence>
<gene>
    <name evidence="1" type="primary">sle_19480</name>
    <name evidence="2" type="ORF">ACH49_20535</name>
</gene>
<dbReference type="InterPro" id="IPR025851">
    <property type="entry name" value="SUKH-4"/>
</dbReference>
<evidence type="ECO:0000313" key="4">
    <source>
        <dbReference type="Proteomes" id="UP000037274"/>
    </source>
</evidence>
<evidence type="ECO:0008006" key="5">
    <source>
        <dbReference type="Google" id="ProtNLM"/>
    </source>
</evidence>
<dbReference type="KEGG" id="sle:sle_19480"/>
<dbReference type="Proteomes" id="UP000037274">
    <property type="component" value="Unassembled WGS sequence"/>
</dbReference>
<proteinExistence type="predicted"/>
<dbReference type="EMBL" id="LN831790">
    <property type="protein sequence ID" value="CQR61409.1"/>
    <property type="molecule type" value="Genomic_DNA"/>
</dbReference>
<dbReference type="PATRIC" id="fig|1437453.5.peg.6176"/>
<evidence type="ECO:0000313" key="2">
    <source>
        <dbReference type="EMBL" id="KMS77491.1"/>
    </source>
</evidence>
<name>A0A0F7VN26_STRLW</name>
<dbReference type="Pfam" id="PF14435">
    <property type="entry name" value="SUKH-4"/>
    <property type="match status" value="1"/>
</dbReference>
<protein>
    <recommendedName>
        <fullName evidence="5">SUKH-4 immunity protein of toxin-antitoxin system</fullName>
    </recommendedName>
</protein>
<dbReference type="Proteomes" id="UP000035016">
    <property type="component" value="Chromosome Chromosome"/>
</dbReference>
<dbReference type="RefSeq" id="WP_029382253.1">
    <property type="nucleotide sequence ID" value="NZ_AZSD01000093.1"/>
</dbReference>
<keyword evidence="4" id="KW-1185">Reference proteome</keyword>
<dbReference type="AlphaFoldDB" id="A0A0F7VN26"/>